<gene>
    <name evidence="1" type="ORF">CEXT_189191</name>
</gene>
<sequence length="104" mass="11745">MPLITNGSFLKPQLCIFTIFNLQLTTPEELIICCLHFNHLKHSPCLPGFPVTLLTSHPRSNVNLIATDFAYNDIVVFVVRGQDLQFVELTLYKTILLPCSLSNQ</sequence>
<dbReference type="EMBL" id="BPLR01000197">
    <property type="protein sequence ID" value="GIY92781.1"/>
    <property type="molecule type" value="Genomic_DNA"/>
</dbReference>
<evidence type="ECO:0000313" key="2">
    <source>
        <dbReference type="Proteomes" id="UP001054945"/>
    </source>
</evidence>
<accession>A0AAV4XC07</accession>
<keyword evidence="2" id="KW-1185">Reference proteome</keyword>
<proteinExistence type="predicted"/>
<name>A0AAV4XC07_CAEEX</name>
<protein>
    <submittedName>
        <fullName evidence="1">Uncharacterized protein</fullName>
    </submittedName>
</protein>
<reference evidence="1 2" key="1">
    <citation type="submission" date="2021-06" db="EMBL/GenBank/DDBJ databases">
        <title>Caerostris extrusa draft genome.</title>
        <authorList>
            <person name="Kono N."/>
            <person name="Arakawa K."/>
        </authorList>
    </citation>
    <scope>NUCLEOTIDE SEQUENCE [LARGE SCALE GENOMIC DNA]</scope>
</reference>
<dbReference type="Proteomes" id="UP001054945">
    <property type="component" value="Unassembled WGS sequence"/>
</dbReference>
<feature type="non-terminal residue" evidence="1">
    <location>
        <position position="104"/>
    </location>
</feature>
<organism evidence="1 2">
    <name type="scientific">Caerostris extrusa</name>
    <name type="common">Bark spider</name>
    <name type="synonym">Caerostris bankana</name>
    <dbReference type="NCBI Taxonomy" id="172846"/>
    <lineage>
        <taxon>Eukaryota</taxon>
        <taxon>Metazoa</taxon>
        <taxon>Ecdysozoa</taxon>
        <taxon>Arthropoda</taxon>
        <taxon>Chelicerata</taxon>
        <taxon>Arachnida</taxon>
        <taxon>Araneae</taxon>
        <taxon>Araneomorphae</taxon>
        <taxon>Entelegynae</taxon>
        <taxon>Araneoidea</taxon>
        <taxon>Araneidae</taxon>
        <taxon>Caerostris</taxon>
    </lineage>
</organism>
<evidence type="ECO:0000313" key="1">
    <source>
        <dbReference type="EMBL" id="GIY92781.1"/>
    </source>
</evidence>
<comment type="caution">
    <text evidence="1">The sequence shown here is derived from an EMBL/GenBank/DDBJ whole genome shotgun (WGS) entry which is preliminary data.</text>
</comment>
<dbReference type="AlphaFoldDB" id="A0AAV4XC07"/>